<accession>A0A8G1VTS3</accession>
<dbReference type="OrthoDB" id="4448093at2759"/>
<dbReference type="AlphaFoldDB" id="A0A8G1VTS3"/>
<feature type="domain" description="C2H2-type" evidence="3">
    <location>
        <begin position="174"/>
        <end position="204"/>
    </location>
</feature>
<keyword evidence="1" id="KW-0863">Zinc-finger</keyword>
<dbReference type="PROSITE" id="PS50157">
    <property type="entry name" value="ZINC_FINGER_C2H2_2"/>
    <property type="match status" value="1"/>
</dbReference>
<evidence type="ECO:0000259" key="3">
    <source>
        <dbReference type="PROSITE" id="PS50157"/>
    </source>
</evidence>
<keyword evidence="1" id="KW-0862">Zinc</keyword>
<dbReference type="Proteomes" id="UP000249789">
    <property type="component" value="Unassembled WGS sequence"/>
</dbReference>
<proteinExistence type="predicted"/>
<dbReference type="RefSeq" id="XP_040795355.1">
    <property type="nucleotide sequence ID" value="XM_040946612.1"/>
</dbReference>
<sequence>MAPTWHTDLRKHAYAKYEELKKHQVLLEEVRSDAGTCDLCQTGRSEHQGALCECWACRHTYHHTCIDVLRVRAANRGEPLAYGCPHCGRPWATLAMLEQQAEEAARRPGPGGSPRRGLPFTDGMYTFNFRAATRQYLCKWKDRVTGGICGQGPFDTFEDFYRHHSSAHVEILDYQCDLCEPGRGFVSAKLLVQHKKVVHFGDPRRGDKTEPEPSSAVAEGEAADGSVASLAEQVELMDLDVVDSIEDEAMQVDK</sequence>
<name>A0A8G1VTS3_9EURO</name>
<dbReference type="InterPro" id="IPR013087">
    <property type="entry name" value="Znf_C2H2_type"/>
</dbReference>
<evidence type="ECO:0000313" key="5">
    <source>
        <dbReference type="Proteomes" id="UP000249789"/>
    </source>
</evidence>
<dbReference type="VEuPathDB" id="FungiDB:BO72DRAFT_463884"/>
<dbReference type="GO" id="GO:0008270">
    <property type="term" value="F:zinc ion binding"/>
    <property type="evidence" value="ECO:0007669"/>
    <property type="project" value="UniProtKB-KW"/>
</dbReference>
<reference evidence="4 5" key="1">
    <citation type="submission" date="2018-02" db="EMBL/GenBank/DDBJ databases">
        <title>The genomes of Aspergillus section Nigri reveals drivers in fungal speciation.</title>
        <authorList>
            <consortium name="DOE Joint Genome Institute"/>
            <person name="Vesth T.C."/>
            <person name="Nybo J."/>
            <person name="Theobald S."/>
            <person name="Brandl J."/>
            <person name="Frisvad J.C."/>
            <person name="Nielsen K.F."/>
            <person name="Lyhne E.K."/>
            <person name="Kogle M.E."/>
            <person name="Kuo A."/>
            <person name="Riley R."/>
            <person name="Clum A."/>
            <person name="Nolan M."/>
            <person name="Lipzen A."/>
            <person name="Salamov A."/>
            <person name="Henrissat B."/>
            <person name="Wiebenga A."/>
            <person name="De vries R.P."/>
            <person name="Grigoriev I.V."/>
            <person name="Mortensen U.H."/>
            <person name="Andersen M.R."/>
            <person name="Baker S.E."/>
        </authorList>
    </citation>
    <scope>NUCLEOTIDE SEQUENCE [LARGE SCALE GENOMIC DNA]</scope>
    <source>
        <strain evidence="4 5">CBS 313.89</strain>
    </source>
</reference>
<organism evidence="4 5">
    <name type="scientific">Aspergillus fijiensis CBS 313.89</name>
    <dbReference type="NCBI Taxonomy" id="1448319"/>
    <lineage>
        <taxon>Eukaryota</taxon>
        <taxon>Fungi</taxon>
        <taxon>Dikarya</taxon>
        <taxon>Ascomycota</taxon>
        <taxon>Pezizomycotina</taxon>
        <taxon>Eurotiomycetes</taxon>
        <taxon>Eurotiomycetidae</taxon>
        <taxon>Eurotiales</taxon>
        <taxon>Aspergillaceae</taxon>
        <taxon>Aspergillus</taxon>
    </lineage>
</organism>
<dbReference type="SUPFAM" id="SSF57850">
    <property type="entry name" value="RING/U-box"/>
    <property type="match status" value="1"/>
</dbReference>
<dbReference type="Gene3D" id="3.30.40.10">
    <property type="entry name" value="Zinc/RING finger domain, C3HC4 (zinc finger)"/>
    <property type="match status" value="1"/>
</dbReference>
<gene>
    <name evidence="4" type="ORF">BO72DRAFT_463884</name>
</gene>
<feature type="region of interest" description="Disordered" evidence="2">
    <location>
        <begin position="201"/>
        <end position="225"/>
    </location>
</feature>
<dbReference type="GeneID" id="63863945"/>
<keyword evidence="5" id="KW-1185">Reference proteome</keyword>
<dbReference type="InterPro" id="IPR013083">
    <property type="entry name" value="Znf_RING/FYVE/PHD"/>
</dbReference>
<protein>
    <recommendedName>
        <fullName evidence="3">C2H2-type domain-containing protein</fullName>
    </recommendedName>
</protein>
<dbReference type="EMBL" id="KZ824724">
    <property type="protein sequence ID" value="RAK71343.1"/>
    <property type="molecule type" value="Genomic_DNA"/>
</dbReference>
<keyword evidence="1" id="KW-0479">Metal-binding</keyword>
<evidence type="ECO:0000313" key="4">
    <source>
        <dbReference type="EMBL" id="RAK71343.1"/>
    </source>
</evidence>
<evidence type="ECO:0000256" key="1">
    <source>
        <dbReference type="PROSITE-ProRule" id="PRU00042"/>
    </source>
</evidence>
<feature type="compositionally biased region" description="Basic and acidic residues" evidence="2">
    <location>
        <begin position="201"/>
        <end position="211"/>
    </location>
</feature>
<evidence type="ECO:0000256" key="2">
    <source>
        <dbReference type="SAM" id="MobiDB-lite"/>
    </source>
</evidence>